<dbReference type="InterPro" id="IPR011993">
    <property type="entry name" value="PH-like_dom_sf"/>
</dbReference>
<keyword evidence="8" id="KW-1185">Reference proteome</keyword>
<dbReference type="InterPro" id="IPR000219">
    <property type="entry name" value="DH_dom"/>
</dbReference>
<dbReference type="GeneID" id="101684475"/>
<dbReference type="Pfam" id="PF00621">
    <property type="entry name" value="RhoGEF"/>
    <property type="match status" value="2"/>
</dbReference>
<evidence type="ECO:0000313" key="8">
    <source>
        <dbReference type="Proteomes" id="UP000000715"/>
    </source>
</evidence>
<evidence type="ECO:0000313" key="9">
    <source>
        <dbReference type="RefSeq" id="XP_044919754.1"/>
    </source>
</evidence>
<feature type="region of interest" description="Disordered" evidence="4">
    <location>
        <begin position="227"/>
        <end position="248"/>
    </location>
</feature>
<dbReference type="InterPro" id="IPR035899">
    <property type="entry name" value="DBL_dom_sf"/>
</dbReference>
<sequence length="833" mass="92000">MSCYYAIRCVSVLEQMCAHVCTQGFVQASKTKVACWPASCSVSASHTFSPAGPGGWQSKGGMDCGPPATLPSHLAGPRGTDRRPVAVCQQESLSFAELPTLQPPSPVCLDLFPVAPEELRAPGSRWSLGTPAPLQGLPWPPSPEVPDTEISTSGGLRPSRAGSWPHCPSAQPQALEGPWSPQHPQPQRRASHGSEKKSAWRKMRVYQREELPGSPGAHAVFLEPGQAAEQTLSTEEPRPPELSLPSRVGLEGPERRRFSASELMTRLHSSLRLGRNSAARVLTPGSGTGAAREGRSSGRESRSVEMRVDGLVMPAPIDPSGCHSGWPEPRLYTPEELALGSRSSSERRQSRFLLNTVLYQEYSDVASARELRRQQREEEGPGDEAEGAEEGPGPPRANLSPSSSFRAQRSARGSTFSLWQDIPDVRGSGVLATLSLRDCKLQEAKFELITSEASYIHSLSVAVGHFLGSAELSECLGVQDKQWLFSKLPEVKSTSERFLQDLEQRLEADVLRFSVLENPKFPGILARLEESPVCQRLPLTSFLILPFQRITRLKMLVENILKRTAQGSEDEDMATRAFNALKELVQECNASVQSMKRTEELIHLSKKIHFEGKIFPLISQARWLVRHGELVELAPLPAAPPAKLKLSSKAVYLHLFNDCLLLSRRKELGKFAVFVHARMAELQVKDLSRKLQGVPGHVFLLQLLHGPHAKHQFLLRARTESEKQRWISALCPSSSQEDKEFFSEGQDRPQVQCVRTYKALQPDELTLEKTDILAVRTQTSDGWLEGVRLADGEKGWVPQAYVEEISSLSARLRNLRENKRITSAPSKLGEPPA</sequence>
<accession>A0A8U0RBT5</accession>
<dbReference type="PROSITE" id="PS50003">
    <property type="entry name" value="PH_DOMAIN"/>
    <property type="match status" value="1"/>
</dbReference>
<dbReference type="CDD" id="cd00160">
    <property type="entry name" value="RhoGEF"/>
    <property type="match status" value="1"/>
</dbReference>
<dbReference type="PANTHER" id="PTHR12845">
    <property type="entry name" value="GUANINE NUCLEOTIDE EXCHANGE FACTOR"/>
    <property type="match status" value="1"/>
</dbReference>
<feature type="compositionally biased region" description="Acidic residues" evidence="4">
    <location>
        <begin position="380"/>
        <end position="389"/>
    </location>
</feature>
<dbReference type="PANTHER" id="PTHR12845:SF6">
    <property type="entry name" value="RHO GUANINE NUCLEOTIDE EXCHANGE FACTOR 19"/>
    <property type="match status" value="1"/>
</dbReference>
<dbReference type="InterPro" id="IPR001452">
    <property type="entry name" value="SH3_domain"/>
</dbReference>
<feature type="region of interest" description="Disordered" evidence="4">
    <location>
        <begin position="368"/>
        <end position="405"/>
    </location>
</feature>
<dbReference type="Gene3D" id="1.20.900.10">
    <property type="entry name" value="Dbl homology (DH) domain"/>
    <property type="match status" value="2"/>
</dbReference>
<reference evidence="9" key="1">
    <citation type="submission" date="2025-08" db="UniProtKB">
        <authorList>
            <consortium name="RefSeq"/>
        </authorList>
    </citation>
    <scope>IDENTIFICATION</scope>
    <source>
        <tissue evidence="9">Brain</tissue>
    </source>
</reference>
<evidence type="ECO:0000256" key="4">
    <source>
        <dbReference type="SAM" id="MobiDB-lite"/>
    </source>
</evidence>
<feature type="compositionally biased region" description="Basic and acidic residues" evidence="4">
    <location>
        <begin position="368"/>
        <end position="379"/>
    </location>
</feature>
<feature type="domain" description="DH" evidence="7">
    <location>
        <begin position="440"/>
        <end position="591"/>
    </location>
</feature>
<dbReference type="FunFam" id="2.30.29.30:FF:000205">
    <property type="entry name" value="Rho guanine nucleotide exchange factor (GEF) 19"/>
    <property type="match status" value="1"/>
</dbReference>
<dbReference type="CTD" id="128272"/>
<feature type="region of interest" description="Disordered" evidence="4">
    <location>
        <begin position="123"/>
        <end position="200"/>
    </location>
</feature>
<dbReference type="SMART" id="SM00233">
    <property type="entry name" value="PH"/>
    <property type="match status" value="1"/>
</dbReference>
<dbReference type="PROSITE" id="PS50002">
    <property type="entry name" value="SH3"/>
    <property type="match status" value="1"/>
</dbReference>
<evidence type="ECO:0000256" key="3">
    <source>
        <dbReference type="PROSITE-ProRule" id="PRU00192"/>
    </source>
</evidence>
<dbReference type="GO" id="GO:0032956">
    <property type="term" value="P:regulation of actin cytoskeleton organization"/>
    <property type="evidence" value="ECO:0007669"/>
    <property type="project" value="TreeGrafter"/>
</dbReference>
<protein>
    <submittedName>
        <fullName evidence="9">Rho guanine nucleotide exchange factor 19 isoform X3</fullName>
    </submittedName>
</protein>
<dbReference type="GO" id="GO:0005085">
    <property type="term" value="F:guanyl-nucleotide exchange factor activity"/>
    <property type="evidence" value="ECO:0007669"/>
    <property type="project" value="UniProtKB-KW"/>
</dbReference>
<dbReference type="Gene3D" id="2.30.29.30">
    <property type="entry name" value="Pleckstrin-homology domain (PH domain)/Phosphotyrosine-binding domain (PTB)"/>
    <property type="match status" value="1"/>
</dbReference>
<dbReference type="CDD" id="cd11940">
    <property type="entry name" value="SH3_ARHGEF5_19"/>
    <property type="match status" value="1"/>
</dbReference>
<dbReference type="InterPro" id="IPR036028">
    <property type="entry name" value="SH3-like_dom_sf"/>
</dbReference>
<dbReference type="Gene3D" id="2.30.30.40">
    <property type="entry name" value="SH3 Domains"/>
    <property type="match status" value="1"/>
</dbReference>
<name>A0A8U0RBT5_MUSPF</name>
<keyword evidence="2" id="KW-0344">Guanine-nucleotide releasing factor</keyword>
<proteinExistence type="predicted"/>
<evidence type="ECO:0000256" key="2">
    <source>
        <dbReference type="ARBA" id="ARBA00022658"/>
    </source>
</evidence>
<evidence type="ECO:0000259" key="7">
    <source>
        <dbReference type="PROSITE" id="PS50010"/>
    </source>
</evidence>
<dbReference type="AlphaFoldDB" id="A0A8U0RBT5"/>
<dbReference type="InterPro" id="IPR001849">
    <property type="entry name" value="PH_domain"/>
</dbReference>
<dbReference type="PROSITE" id="PS50010">
    <property type="entry name" value="DH_2"/>
    <property type="match status" value="1"/>
</dbReference>
<dbReference type="SMART" id="SM00325">
    <property type="entry name" value="RhoGEF"/>
    <property type="match status" value="1"/>
</dbReference>
<dbReference type="CDD" id="cd01221">
    <property type="entry name" value="PH_ephexin"/>
    <property type="match status" value="1"/>
</dbReference>
<gene>
    <name evidence="9" type="primary">ARHGEF19</name>
</gene>
<dbReference type="Proteomes" id="UP000000715">
    <property type="component" value="Unplaced"/>
</dbReference>
<evidence type="ECO:0000259" key="5">
    <source>
        <dbReference type="PROSITE" id="PS50002"/>
    </source>
</evidence>
<dbReference type="SUPFAM" id="SSF48065">
    <property type="entry name" value="DBL homology domain (DH-domain)"/>
    <property type="match status" value="1"/>
</dbReference>
<feature type="region of interest" description="Disordered" evidence="4">
    <location>
        <begin position="280"/>
        <end position="305"/>
    </location>
</feature>
<evidence type="ECO:0000259" key="6">
    <source>
        <dbReference type="PROSITE" id="PS50003"/>
    </source>
</evidence>
<dbReference type="SUPFAM" id="SSF50044">
    <property type="entry name" value="SH3-domain"/>
    <property type="match status" value="1"/>
</dbReference>
<feature type="domain" description="PH" evidence="6">
    <location>
        <begin position="697"/>
        <end position="735"/>
    </location>
</feature>
<dbReference type="Pfam" id="PF07653">
    <property type="entry name" value="SH3_2"/>
    <property type="match status" value="1"/>
</dbReference>
<feature type="domain" description="SH3" evidence="5">
    <location>
        <begin position="746"/>
        <end position="807"/>
    </location>
</feature>
<keyword evidence="1 3" id="KW-0728">SH3 domain</keyword>
<dbReference type="SMART" id="SM00326">
    <property type="entry name" value="SH3"/>
    <property type="match status" value="1"/>
</dbReference>
<dbReference type="FunFam" id="2.30.30.40:FF:000111">
    <property type="entry name" value="Rho guanine nucleotide exchange factor (GEF) 5"/>
    <property type="match status" value="1"/>
</dbReference>
<dbReference type="RefSeq" id="XP_044919754.1">
    <property type="nucleotide sequence ID" value="XM_045063819.1"/>
</dbReference>
<dbReference type="SUPFAM" id="SSF50729">
    <property type="entry name" value="PH domain-like"/>
    <property type="match status" value="1"/>
</dbReference>
<feature type="compositionally biased region" description="Basic and acidic residues" evidence="4">
    <location>
        <begin position="292"/>
        <end position="305"/>
    </location>
</feature>
<dbReference type="InterPro" id="IPR047270">
    <property type="entry name" value="PH_ephexin"/>
</dbReference>
<evidence type="ECO:0000256" key="1">
    <source>
        <dbReference type="ARBA" id="ARBA00022443"/>
    </source>
</evidence>
<dbReference type="InterPro" id="IPR047271">
    <property type="entry name" value="Ephexin-like"/>
</dbReference>
<organism evidence="8 9">
    <name type="scientific">Mustela putorius furo</name>
    <name type="common">European domestic ferret</name>
    <name type="synonym">Mustela furo</name>
    <dbReference type="NCBI Taxonomy" id="9669"/>
    <lineage>
        <taxon>Eukaryota</taxon>
        <taxon>Metazoa</taxon>
        <taxon>Chordata</taxon>
        <taxon>Craniata</taxon>
        <taxon>Vertebrata</taxon>
        <taxon>Euteleostomi</taxon>
        <taxon>Mammalia</taxon>
        <taxon>Eutheria</taxon>
        <taxon>Laurasiatheria</taxon>
        <taxon>Carnivora</taxon>
        <taxon>Caniformia</taxon>
        <taxon>Musteloidea</taxon>
        <taxon>Mustelidae</taxon>
        <taxon>Mustelinae</taxon>
        <taxon>Mustela</taxon>
    </lineage>
</organism>